<comment type="similarity">
    <text evidence="5">Belongs to the peptidase S1 family. CLIP subfamily.</text>
</comment>
<dbReference type="InterPro" id="IPR041515">
    <property type="entry name" value="PPAF-2-like_Clip"/>
</dbReference>
<evidence type="ECO:0000313" key="11">
    <source>
        <dbReference type="Proteomes" id="UP001562425"/>
    </source>
</evidence>
<organism evidence="10 11">
    <name type="scientific">Culex pipiens pipiens</name>
    <name type="common">Northern house mosquito</name>
    <dbReference type="NCBI Taxonomy" id="38569"/>
    <lineage>
        <taxon>Eukaryota</taxon>
        <taxon>Metazoa</taxon>
        <taxon>Ecdysozoa</taxon>
        <taxon>Arthropoda</taxon>
        <taxon>Hexapoda</taxon>
        <taxon>Insecta</taxon>
        <taxon>Pterygota</taxon>
        <taxon>Neoptera</taxon>
        <taxon>Endopterygota</taxon>
        <taxon>Diptera</taxon>
        <taxon>Nematocera</taxon>
        <taxon>Culicoidea</taxon>
        <taxon>Culicidae</taxon>
        <taxon>Culicinae</taxon>
        <taxon>Culicini</taxon>
        <taxon>Culex</taxon>
        <taxon>Culex</taxon>
    </lineage>
</organism>
<feature type="domain" description="Peptidase S1" evidence="9">
    <location>
        <begin position="115"/>
        <end position="363"/>
    </location>
</feature>
<dbReference type="Pfam" id="PF18322">
    <property type="entry name" value="CLIP_1"/>
    <property type="match status" value="14"/>
</dbReference>
<keyword evidence="3" id="KW-1015">Disulfide bond</keyword>
<dbReference type="Proteomes" id="UP001562425">
    <property type="component" value="Unassembled WGS sequence"/>
</dbReference>
<evidence type="ECO:0000256" key="1">
    <source>
        <dbReference type="ARBA" id="ARBA00004613"/>
    </source>
</evidence>
<keyword evidence="2" id="KW-0964">Secreted</keyword>
<dbReference type="FunFam" id="2.40.10.10:FF:000038">
    <property type="entry name" value="Serine protease"/>
    <property type="match status" value="1"/>
</dbReference>
<dbReference type="InterPro" id="IPR018114">
    <property type="entry name" value="TRYPSIN_HIS"/>
</dbReference>
<proteinExistence type="inferred from homology"/>
<feature type="domain" description="Peptidase S1" evidence="9">
    <location>
        <begin position="1271"/>
        <end position="1515"/>
    </location>
</feature>
<reference evidence="10 11" key="1">
    <citation type="submission" date="2024-05" db="EMBL/GenBank/DDBJ databases">
        <title>Culex pipiens pipiens assembly and annotation.</title>
        <authorList>
            <person name="Alout H."/>
            <person name="Durand T."/>
        </authorList>
    </citation>
    <scope>NUCLEOTIDE SEQUENCE [LARGE SCALE GENOMIC DNA]</scope>
    <source>
        <strain evidence="10">HA-2024</strain>
        <tissue evidence="10">Whole body</tissue>
    </source>
</reference>
<dbReference type="Pfam" id="PF00089">
    <property type="entry name" value="Trypsin"/>
    <property type="match status" value="2"/>
</dbReference>
<dbReference type="InterPro" id="IPR009003">
    <property type="entry name" value="Peptidase_S1_PA"/>
</dbReference>
<evidence type="ECO:0000256" key="7">
    <source>
        <dbReference type="ARBA" id="ARBA00076468"/>
    </source>
</evidence>
<evidence type="ECO:0000256" key="5">
    <source>
        <dbReference type="ARBA" id="ARBA00024195"/>
    </source>
</evidence>
<evidence type="ECO:0000256" key="6">
    <source>
        <dbReference type="ARBA" id="ARBA00068096"/>
    </source>
</evidence>
<sequence>MAKKSSSRVALLIVLIQLLLLVDERYAQSAKNCRCVEKHRCKTEGSTDVVVLPSTITPANVLTVAGDIDLRFDENHCERVEICCEEKDITNSRLTEHVAFDRCGIRNLNGIGYRLVGDKIGVSEYGEFPWTLMVLINQQVVEISKQVYLCAASLIAPNLALTAAHCVKQKEQYFVRAGEWDTNTDKERFQTQTREVAQVIIHEKYNQLHHNNIALLKLDKPFEADENIQTICLPPPDANFNGHDCFTGAWGKDKFEEGRLQNILRRVEVPVVPHDKCQDAFRSTRLGPFFVLDKSYMCAGGEENVDVCTGDGGAPLVCPIASGNDRYFQAGIVAWGIGCGQKGIPGAYTDVTKFVAWIYDKMGALGVDPAASKYSLFLAQSDPAGERRCAGGGVCVPFYLCENGLVIEDGDGLIDKRFADNECPEDFVCCRERESECRGQCVPFYQCANAGGKDLLNLRSFDDKCPGDLVCCNEPPVEATPCTCVAFYQCLDDVVNSGGKDLIDLRFSEEKCPGDEVCCVNPRPQDNTIVVESSCKGKCVPYALCPNKTSTSGLDLRAFDDCPNDQVCCESSTSIEVPKICDGKCVPFYQCPGGVPNTGGQHLINLRSDENTCLGDQICCSTSNSSPKPVIPKPTVTESSSCNGTCVPFYQCPKGKPNTGGQNLLNLRGLDDCPSDLVCCESSSDILPKCEGQCVPFYQCPAGSPNTSGKDLLNLRRDEGACPGDLVCCKESSKVPETTCKGSCVPFYQCPSGKSNTGGQDLLNLRSIDDCPNDMVCCESTNATISDAPPTCDGHCVPFYQCPAGSPNTGGKDLLNLRSDRGTCPGDLVCCKKSEEVTTAPTPNSCKGSCVPFYQCPQGQQNTGGEGLLNLRSFDDCPNDLVCCETPSTQVSTEAPTICEGKCVPFYQCPSGTPNKDGQNILNLRGYDDSCPGDQVCCKEPVQTPKSSCKGSCVPFYQCPSGKINSGGKDLLNLRSFDDCPNDLVCCEVATTGVSTEPPSVCDGKCVPFYQCPAGSPNTGGQDLLNLRSDRGTCPGDLVCCKKSEEVTTVPTPNSCRGSCVPFYQCPQGQQNTGGQGLLNLQHFDDCPNDLVCCEATTTEVSTKPPTVCDGKCVPFYQCPAGSPNKDGQNILNLRGYDDSCPADQVCCKEPAQSPKSSCKGSCVPFYQCPSGKINSGGKDLLNLRSFDDCPNDLVCCETAPVEPKVCQGQCVPSFQCMSSTSGVEDLLDLRISNDVCPKDRVCCEKTEIIHMNPQRAMWMQWINDINGMQVIGSRPVKYSECSLQVDLNGQFAEQREVPWLVTVWSKVQYLGQTRDDYHCVGTVIRSDVVLVPADCVASLPASQLYVRSGNYNLKATDGVAELKVKIINIHPDYDFTTGQANIALLSLQSTVAAPSTACLANHNQRTNEQNCLLVGWTSLDLIGSDAALPRKHRLNLKPESSCRSDSVCIAGNTQPSQNCVSFHGSPLVCPDVSGQQWRVVGLVTRSSARCDSNAVPETLIKVSSLQPWISEQLSPSFVNKPAAPEPSRQYLPGV</sequence>
<comment type="caution">
    <text evidence="10">The sequence shown here is derived from an EMBL/GenBank/DDBJ whole genome shotgun (WGS) entry which is preliminary data.</text>
</comment>
<evidence type="ECO:0000313" key="10">
    <source>
        <dbReference type="EMBL" id="KAL1380879.1"/>
    </source>
</evidence>
<evidence type="ECO:0000256" key="4">
    <source>
        <dbReference type="ARBA" id="ARBA00023180"/>
    </source>
</evidence>
<dbReference type="InterPro" id="IPR043504">
    <property type="entry name" value="Peptidase_S1_PA_chymotrypsin"/>
</dbReference>
<comment type="subcellular location">
    <subcellularLocation>
        <location evidence="1">Secreted</location>
    </subcellularLocation>
</comment>
<evidence type="ECO:0000256" key="2">
    <source>
        <dbReference type="ARBA" id="ARBA00022525"/>
    </source>
</evidence>
<keyword evidence="4" id="KW-0325">Glycoprotein</keyword>
<evidence type="ECO:0000256" key="3">
    <source>
        <dbReference type="ARBA" id="ARBA00023157"/>
    </source>
</evidence>
<dbReference type="EMBL" id="JBEHCU010008917">
    <property type="protein sequence ID" value="KAL1380879.1"/>
    <property type="molecule type" value="Genomic_DNA"/>
</dbReference>
<accession>A0ABD1CX04</accession>
<dbReference type="InterPro" id="IPR001314">
    <property type="entry name" value="Peptidase_S1A"/>
</dbReference>
<dbReference type="SMART" id="SM00020">
    <property type="entry name" value="Tryp_SPc"/>
    <property type="match status" value="2"/>
</dbReference>
<keyword evidence="11" id="KW-1185">Reference proteome</keyword>
<dbReference type="SUPFAM" id="SSF50494">
    <property type="entry name" value="Trypsin-like serine proteases"/>
    <property type="match status" value="2"/>
</dbReference>
<gene>
    <name evidence="10" type="ORF">pipiens_013883</name>
</gene>
<protein>
    <recommendedName>
        <fullName evidence="6">Phenoloxidase-activating factor 2</fullName>
    </recommendedName>
    <alternativeName>
        <fullName evidence="7">Prophenoloxidase-activating factor II</fullName>
    </alternativeName>
</protein>
<dbReference type="PRINTS" id="PR00722">
    <property type="entry name" value="CHYMOTRYPSIN"/>
</dbReference>
<dbReference type="CDD" id="cd00190">
    <property type="entry name" value="Tryp_SPc"/>
    <property type="match status" value="1"/>
</dbReference>
<dbReference type="PANTHER" id="PTHR24256">
    <property type="entry name" value="TRYPTASE-RELATED"/>
    <property type="match status" value="1"/>
</dbReference>
<dbReference type="InterPro" id="IPR051487">
    <property type="entry name" value="Ser/Thr_Proteases_Immune/Dev"/>
</dbReference>
<dbReference type="InterPro" id="IPR001254">
    <property type="entry name" value="Trypsin_dom"/>
</dbReference>
<dbReference type="PROSITE" id="PS00134">
    <property type="entry name" value="TRYPSIN_HIS"/>
    <property type="match status" value="1"/>
</dbReference>
<feature type="signal peptide" evidence="8">
    <location>
        <begin position="1"/>
        <end position="27"/>
    </location>
</feature>
<dbReference type="GO" id="GO:0005576">
    <property type="term" value="C:extracellular region"/>
    <property type="evidence" value="ECO:0007669"/>
    <property type="project" value="UniProtKB-SubCell"/>
</dbReference>
<evidence type="ECO:0000259" key="9">
    <source>
        <dbReference type="PROSITE" id="PS50240"/>
    </source>
</evidence>
<dbReference type="Gene3D" id="2.40.10.10">
    <property type="entry name" value="Trypsin-like serine proteases"/>
    <property type="match status" value="2"/>
</dbReference>
<feature type="chain" id="PRO_5044802921" description="Phenoloxidase-activating factor 2" evidence="8">
    <location>
        <begin position="28"/>
        <end position="1535"/>
    </location>
</feature>
<dbReference type="PROSITE" id="PS50240">
    <property type="entry name" value="TRYPSIN_DOM"/>
    <property type="match status" value="2"/>
</dbReference>
<evidence type="ECO:0000256" key="8">
    <source>
        <dbReference type="SAM" id="SignalP"/>
    </source>
</evidence>
<name>A0ABD1CX04_CULPP</name>
<keyword evidence="8" id="KW-0732">Signal</keyword>